<evidence type="ECO:0000313" key="3">
    <source>
        <dbReference type="Proteomes" id="UP000053766"/>
    </source>
</evidence>
<feature type="domain" description="MGAT4 conserved region" evidence="1">
    <location>
        <begin position="1"/>
        <end position="90"/>
    </location>
</feature>
<evidence type="ECO:0000313" key="2">
    <source>
        <dbReference type="EMBL" id="KJH46512.1"/>
    </source>
</evidence>
<dbReference type="PANTHER" id="PTHR12062">
    <property type="entry name" value="N-ACETYLGLUCOSAMINYLTRANSFERASE VI"/>
    <property type="match status" value="1"/>
</dbReference>
<keyword evidence="3" id="KW-1185">Reference proteome</keyword>
<proteinExistence type="predicted"/>
<accession>A0A0D8XRT7</accession>
<dbReference type="GO" id="GO:0008375">
    <property type="term" value="F:acetylglucosaminyltransferase activity"/>
    <property type="evidence" value="ECO:0007669"/>
    <property type="project" value="TreeGrafter"/>
</dbReference>
<protein>
    <recommendedName>
        <fullName evidence="1">MGAT4 conserved region domain-containing protein</fullName>
    </recommendedName>
</protein>
<dbReference type="Pfam" id="PF04666">
    <property type="entry name" value="MGAT4_cons"/>
    <property type="match status" value="1"/>
</dbReference>
<dbReference type="OrthoDB" id="2016523at2759"/>
<dbReference type="EMBL" id="KN716349">
    <property type="protein sequence ID" value="KJH46512.1"/>
    <property type="molecule type" value="Genomic_DNA"/>
</dbReference>
<reference evidence="2 3" key="1">
    <citation type="submission" date="2013-11" db="EMBL/GenBank/DDBJ databases">
        <title>Draft genome of the bovine lungworm Dictyocaulus viviparus.</title>
        <authorList>
            <person name="Mitreva M."/>
        </authorList>
    </citation>
    <scope>NUCLEOTIDE SEQUENCE [LARGE SCALE GENOMIC DNA]</scope>
    <source>
        <strain evidence="2 3">HannoverDv2000</strain>
    </source>
</reference>
<dbReference type="GO" id="GO:0006487">
    <property type="term" value="P:protein N-linked glycosylation"/>
    <property type="evidence" value="ECO:0007669"/>
    <property type="project" value="TreeGrafter"/>
</dbReference>
<organism evidence="2 3">
    <name type="scientific">Dictyocaulus viviparus</name>
    <name type="common">Bovine lungworm</name>
    <dbReference type="NCBI Taxonomy" id="29172"/>
    <lineage>
        <taxon>Eukaryota</taxon>
        <taxon>Metazoa</taxon>
        <taxon>Ecdysozoa</taxon>
        <taxon>Nematoda</taxon>
        <taxon>Chromadorea</taxon>
        <taxon>Rhabditida</taxon>
        <taxon>Rhabditina</taxon>
        <taxon>Rhabditomorpha</taxon>
        <taxon>Strongyloidea</taxon>
        <taxon>Metastrongylidae</taxon>
        <taxon>Dictyocaulus</taxon>
    </lineage>
</organism>
<dbReference type="STRING" id="29172.A0A0D8XRT7"/>
<sequence length="230" mass="25982">MHFCSLGFIGKLIRSSDVIHITYAIASNFLYKPVDWIFFDVEMARFCSPEKEREHCKKAVETSRVNIRPSQFQHVGFISSLSGKKQKLTEPFFEIVLKKLSSDNPPAIISTSMSTFEQYTTMSGYEQCGVMWFTKVRDGDFLTIKFEKPEKVVGLLMISGIAPASLDKFGPETKIYASYANDVEKHIGEFSKEGDVVIHLDGITLDSLTLRVTKNLTRWVILGHVVIDVA</sequence>
<dbReference type="PANTHER" id="PTHR12062:SF33">
    <property type="entry name" value="ALPHA-1,6-MANNOSYL-GLYCOPROTEIN 4-BETA-N-ACETYLGLUCOSAMINYLTRANSFERASE-LIKE"/>
    <property type="match status" value="1"/>
</dbReference>
<dbReference type="InterPro" id="IPR057279">
    <property type="entry name" value="MGAT4"/>
</dbReference>
<dbReference type="AlphaFoldDB" id="A0A0D8XRT7"/>
<evidence type="ECO:0000259" key="1">
    <source>
        <dbReference type="Pfam" id="PF04666"/>
    </source>
</evidence>
<dbReference type="InterPro" id="IPR006759">
    <property type="entry name" value="Glyco_transf_54"/>
</dbReference>
<name>A0A0D8XRT7_DICVI</name>
<gene>
    <name evidence="2" type="ORF">DICVIV_07416</name>
</gene>
<dbReference type="Proteomes" id="UP000053766">
    <property type="component" value="Unassembled WGS sequence"/>
</dbReference>
<reference evidence="3" key="2">
    <citation type="journal article" date="2016" name="Sci. Rep.">
        <title>Dictyocaulus viviparus genome, variome and transcriptome elucidate lungworm biology and support future intervention.</title>
        <authorList>
            <person name="McNulty S.N."/>
            <person name="Strube C."/>
            <person name="Rosa B.A."/>
            <person name="Martin J.C."/>
            <person name="Tyagi R."/>
            <person name="Choi Y.J."/>
            <person name="Wang Q."/>
            <person name="Hallsworth Pepin K."/>
            <person name="Zhang X."/>
            <person name="Ozersky P."/>
            <person name="Wilson R.K."/>
            <person name="Sternberg P.W."/>
            <person name="Gasser R.B."/>
            <person name="Mitreva M."/>
        </authorList>
    </citation>
    <scope>NUCLEOTIDE SEQUENCE [LARGE SCALE GENOMIC DNA]</scope>
    <source>
        <strain evidence="3">HannoverDv2000</strain>
    </source>
</reference>